<reference evidence="1 2" key="1">
    <citation type="submission" date="2022-06" db="EMBL/GenBank/DDBJ databases">
        <title>Sequencing the genomes of 1000 actinobacteria strains.</title>
        <authorList>
            <person name="Klenk H.-P."/>
        </authorList>
    </citation>
    <scope>NUCLEOTIDE SEQUENCE [LARGE SCALE GENOMIC DNA]</scope>
    <source>
        <strain evidence="1 2">DSM 44170</strain>
    </source>
</reference>
<evidence type="ECO:0000313" key="1">
    <source>
        <dbReference type="EMBL" id="MCP2349753.1"/>
    </source>
</evidence>
<organism evidence="1 2">
    <name type="scientific">Nonomuraea roseoviolacea subsp. carminata</name>
    <dbReference type="NCBI Taxonomy" id="160689"/>
    <lineage>
        <taxon>Bacteria</taxon>
        <taxon>Bacillati</taxon>
        <taxon>Actinomycetota</taxon>
        <taxon>Actinomycetes</taxon>
        <taxon>Streptosporangiales</taxon>
        <taxon>Streptosporangiaceae</taxon>
        <taxon>Nonomuraea</taxon>
    </lineage>
</organism>
<name>A0ABT1K6X4_9ACTN</name>
<accession>A0ABT1K6X4</accession>
<dbReference type="InterPro" id="IPR018775">
    <property type="entry name" value="RlaP"/>
</dbReference>
<dbReference type="RefSeq" id="WP_253774564.1">
    <property type="nucleotide sequence ID" value="NZ_BAAAVE010000021.1"/>
</dbReference>
<gene>
    <name evidence="1" type="ORF">HD595_005875</name>
</gene>
<proteinExistence type="predicted"/>
<comment type="caution">
    <text evidence="1">The sequence shown here is derived from an EMBL/GenBank/DDBJ whole genome shotgun (WGS) entry which is preliminary data.</text>
</comment>
<sequence>MSSPHSEGLPDLPGWLPEVAAEQPHPLAFATVSGAHLYGFPSADSDVDLRGVHVLPAERVVGLRTGPDTLERTWTREGVEVDLVTHDLAKFCRLLLRRNGYVLEQLLSPLVVAASPLHEELLALAPACLTRHHAHHYLGFARTQWRLFERTGRLKPLLYTFRVLLTGLHLMRAGEVRADVTHLYAYGPPYLPDLVAAKREAEHGAAPPVPGAAEDVERLSAELAEARDTSALPEEPTAHDALHDLVVRARLTPGAVRGEHHARSGDVPWHR</sequence>
<evidence type="ECO:0000313" key="2">
    <source>
        <dbReference type="Proteomes" id="UP001320766"/>
    </source>
</evidence>
<dbReference type="Proteomes" id="UP001320766">
    <property type="component" value="Unassembled WGS sequence"/>
</dbReference>
<dbReference type="EMBL" id="JAMZEC010000001">
    <property type="protein sequence ID" value="MCP2349753.1"/>
    <property type="molecule type" value="Genomic_DNA"/>
</dbReference>
<keyword evidence="2" id="KW-1185">Reference proteome</keyword>
<dbReference type="PANTHER" id="PTHR34817:SF1">
    <property type="entry name" value="NUCLEOTIDYLTRANSFERASE"/>
    <property type="match status" value="1"/>
</dbReference>
<evidence type="ECO:0008006" key="3">
    <source>
        <dbReference type="Google" id="ProtNLM"/>
    </source>
</evidence>
<dbReference type="PANTHER" id="PTHR34817">
    <property type="entry name" value="NUCLEOTIDYLTRANSFERASE"/>
    <property type="match status" value="1"/>
</dbReference>
<dbReference type="Pfam" id="PF10127">
    <property type="entry name" value="RlaP"/>
    <property type="match status" value="1"/>
</dbReference>
<protein>
    <recommendedName>
        <fullName evidence="3">Nucleotidyltransferase domain-containing protein</fullName>
    </recommendedName>
</protein>